<evidence type="ECO:0000256" key="1">
    <source>
        <dbReference type="SAM" id="Phobius"/>
    </source>
</evidence>
<accession>A0AAW6MD52</accession>
<keyword evidence="1" id="KW-0472">Membrane</keyword>
<evidence type="ECO:0000313" key="3">
    <source>
        <dbReference type="Proteomes" id="UP001221924"/>
    </source>
</evidence>
<dbReference type="Pfam" id="PF11297">
    <property type="entry name" value="DUF3098"/>
    <property type="match status" value="1"/>
</dbReference>
<dbReference type="Proteomes" id="UP001221924">
    <property type="component" value="Unassembled WGS sequence"/>
</dbReference>
<sequence length="67" mass="7797">MLYLDLFRKDYYERKGSLSLLFTLIMFYCVVTALMVSTPTHFEPDIFSARRIKVAPVVCLVGFLLMI</sequence>
<reference evidence="2" key="1">
    <citation type="submission" date="2023-03" db="EMBL/GenBank/DDBJ databases">
        <title>DFI Biobank Strains.</title>
        <authorList>
            <person name="Mostad J."/>
            <person name="Paddock L."/>
            <person name="Medina S."/>
            <person name="Waligurski E."/>
            <person name="Barat B."/>
            <person name="Smith R."/>
            <person name="Burgo V."/>
            <person name="Metcalfe C."/>
            <person name="Woodson C."/>
            <person name="Sundararajan A."/>
            <person name="Ramaswamy R."/>
            <person name="Lin H."/>
            <person name="Pamer E.G."/>
        </authorList>
    </citation>
    <scope>NUCLEOTIDE SEQUENCE</scope>
    <source>
        <strain evidence="2">DFI.9.5</strain>
    </source>
</reference>
<proteinExistence type="predicted"/>
<comment type="caution">
    <text evidence="2">The sequence shown here is derived from an EMBL/GenBank/DDBJ whole genome shotgun (WGS) entry which is preliminary data.</text>
</comment>
<dbReference type="RefSeq" id="WP_275202981.1">
    <property type="nucleotide sequence ID" value="NZ_JARFID010000473.1"/>
</dbReference>
<keyword evidence="1" id="KW-1133">Transmembrane helix</keyword>
<protein>
    <submittedName>
        <fullName evidence="2">DUF3098 domain-containing protein</fullName>
    </submittedName>
</protein>
<name>A0AAW6MD52_9BACE</name>
<feature type="non-terminal residue" evidence="2">
    <location>
        <position position="67"/>
    </location>
</feature>
<evidence type="ECO:0000313" key="2">
    <source>
        <dbReference type="EMBL" id="MDE8697939.1"/>
    </source>
</evidence>
<dbReference type="EMBL" id="JARFID010000473">
    <property type="protein sequence ID" value="MDE8697939.1"/>
    <property type="molecule type" value="Genomic_DNA"/>
</dbReference>
<gene>
    <name evidence="2" type="ORF">PZH42_28300</name>
</gene>
<keyword evidence="1" id="KW-0812">Transmembrane</keyword>
<feature type="transmembrane region" description="Helical" evidence="1">
    <location>
        <begin position="18"/>
        <end position="36"/>
    </location>
</feature>
<dbReference type="InterPro" id="IPR021448">
    <property type="entry name" value="DUF3098"/>
</dbReference>
<organism evidence="2 3">
    <name type="scientific">Bacteroides cellulosilyticus</name>
    <dbReference type="NCBI Taxonomy" id="246787"/>
    <lineage>
        <taxon>Bacteria</taxon>
        <taxon>Pseudomonadati</taxon>
        <taxon>Bacteroidota</taxon>
        <taxon>Bacteroidia</taxon>
        <taxon>Bacteroidales</taxon>
        <taxon>Bacteroidaceae</taxon>
        <taxon>Bacteroides</taxon>
    </lineage>
</organism>
<dbReference type="AlphaFoldDB" id="A0AAW6MD52"/>